<reference evidence="1 2" key="1">
    <citation type="journal article" date="2023" name="Arcadia Sci">
        <title>De novo assembly of a long-read Amblyomma americanum tick genome.</title>
        <authorList>
            <person name="Chou S."/>
            <person name="Poskanzer K.E."/>
            <person name="Rollins M."/>
            <person name="Thuy-Boun P.S."/>
        </authorList>
    </citation>
    <scope>NUCLEOTIDE SEQUENCE [LARGE SCALE GENOMIC DNA]</scope>
    <source>
        <strain evidence="1">F_SG_1</strain>
        <tissue evidence="1">Salivary glands</tissue>
    </source>
</reference>
<dbReference type="Gene3D" id="2.60.40.10">
    <property type="entry name" value="Immunoglobulins"/>
    <property type="match status" value="1"/>
</dbReference>
<dbReference type="GO" id="GO:0003810">
    <property type="term" value="F:protein-glutamine gamma-glutamyltransferase activity"/>
    <property type="evidence" value="ECO:0007669"/>
    <property type="project" value="InterPro"/>
</dbReference>
<dbReference type="InterPro" id="IPR036238">
    <property type="entry name" value="Transglutaminase_C_sf"/>
</dbReference>
<dbReference type="Proteomes" id="UP001321473">
    <property type="component" value="Unassembled WGS sequence"/>
</dbReference>
<dbReference type="InterPro" id="IPR013783">
    <property type="entry name" value="Ig-like_fold"/>
</dbReference>
<name>A0AAQ4FJK8_AMBAM</name>
<gene>
    <name evidence="1" type="ORF">V5799_023475</name>
</gene>
<proteinExistence type="predicted"/>
<protein>
    <submittedName>
        <fullName evidence="1">Uncharacterized protein</fullName>
    </submittedName>
</protein>
<dbReference type="AlphaFoldDB" id="A0AAQ4FJK8"/>
<sequence length="73" mass="7893">MKNPLNVALSGCELTVELPGSTAFLEKIALKSVPPRGTFEKEGVLFVTSPDTQRIVATFMSKQLPIVNAAKDF</sequence>
<dbReference type="EMBL" id="JARKHS020002442">
    <property type="protein sequence ID" value="KAK8786748.1"/>
    <property type="molecule type" value="Genomic_DNA"/>
</dbReference>
<evidence type="ECO:0000313" key="2">
    <source>
        <dbReference type="Proteomes" id="UP001321473"/>
    </source>
</evidence>
<dbReference type="SUPFAM" id="SSF49309">
    <property type="entry name" value="Transglutaminase, two C-terminal domains"/>
    <property type="match status" value="1"/>
</dbReference>
<evidence type="ECO:0000313" key="1">
    <source>
        <dbReference type="EMBL" id="KAK8786748.1"/>
    </source>
</evidence>
<organism evidence="1 2">
    <name type="scientific">Amblyomma americanum</name>
    <name type="common">Lone star tick</name>
    <dbReference type="NCBI Taxonomy" id="6943"/>
    <lineage>
        <taxon>Eukaryota</taxon>
        <taxon>Metazoa</taxon>
        <taxon>Ecdysozoa</taxon>
        <taxon>Arthropoda</taxon>
        <taxon>Chelicerata</taxon>
        <taxon>Arachnida</taxon>
        <taxon>Acari</taxon>
        <taxon>Parasitiformes</taxon>
        <taxon>Ixodida</taxon>
        <taxon>Ixodoidea</taxon>
        <taxon>Ixodidae</taxon>
        <taxon>Amblyomminae</taxon>
        <taxon>Amblyomma</taxon>
    </lineage>
</organism>
<comment type="caution">
    <text evidence="1">The sequence shown here is derived from an EMBL/GenBank/DDBJ whole genome shotgun (WGS) entry which is preliminary data.</text>
</comment>
<accession>A0AAQ4FJK8</accession>
<keyword evidence="2" id="KW-1185">Reference proteome</keyword>